<dbReference type="EMBL" id="LBVL01000004">
    <property type="protein sequence ID" value="KKQ85734.1"/>
    <property type="molecule type" value="Genomic_DNA"/>
</dbReference>
<dbReference type="GO" id="GO:0005840">
    <property type="term" value="C:ribosome"/>
    <property type="evidence" value="ECO:0007669"/>
    <property type="project" value="UniProtKB-KW"/>
</dbReference>
<accession>A0A0G0NIL8</accession>
<dbReference type="PATRIC" id="fig|1618570.3.peg.456"/>
<sequence length="81" mass="9017">MSKKKAAGKLTQQKRTQPKYLGIKVSDGEKVTNGSILIRQRGTKFKAGRNVKVGRDHSLFAVKDGTVEYKDRLGRKEVSVV</sequence>
<reference evidence="6 7" key="1">
    <citation type="journal article" date="2015" name="Nature">
        <title>rRNA introns, odd ribosomes, and small enigmatic genomes across a large radiation of phyla.</title>
        <authorList>
            <person name="Brown C.T."/>
            <person name="Hug L.A."/>
            <person name="Thomas B.C."/>
            <person name="Sharon I."/>
            <person name="Castelle C.J."/>
            <person name="Singh A."/>
            <person name="Wilkins M.J."/>
            <person name="Williams K.H."/>
            <person name="Banfield J.F."/>
        </authorList>
    </citation>
    <scope>NUCLEOTIDE SEQUENCE [LARGE SCALE GENOMIC DNA]</scope>
</reference>
<evidence type="ECO:0000256" key="4">
    <source>
        <dbReference type="ARBA" id="ARBA00035175"/>
    </source>
</evidence>
<dbReference type="InterPro" id="IPR018261">
    <property type="entry name" value="Ribosomal_bL27_CS"/>
</dbReference>
<dbReference type="PANTHER" id="PTHR15893">
    <property type="entry name" value="RIBOSOMAL PROTEIN L27"/>
    <property type="match status" value="1"/>
</dbReference>
<dbReference type="GO" id="GO:0003735">
    <property type="term" value="F:structural constituent of ribosome"/>
    <property type="evidence" value="ECO:0007669"/>
    <property type="project" value="InterPro"/>
</dbReference>
<dbReference type="PANTHER" id="PTHR15893:SF0">
    <property type="entry name" value="LARGE RIBOSOMAL SUBUNIT PROTEIN BL27M"/>
    <property type="match status" value="1"/>
</dbReference>
<evidence type="ECO:0000313" key="6">
    <source>
        <dbReference type="EMBL" id="KKQ85734.1"/>
    </source>
</evidence>
<dbReference type="Proteomes" id="UP000034081">
    <property type="component" value="Unassembled WGS sequence"/>
</dbReference>
<dbReference type="SUPFAM" id="SSF110324">
    <property type="entry name" value="Ribosomal L27 protein-like"/>
    <property type="match status" value="1"/>
</dbReference>
<dbReference type="PRINTS" id="PR00063">
    <property type="entry name" value="RIBOSOMALL27"/>
</dbReference>
<evidence type="ECO:0000256" key="1">
    <source>
        <dbReference type="ARBA" id="ARBA00010797"/>
    </source>
</evidence>
<evidence type="ECO:0000313" key="7">
    <source>
        <dbReference type="Proteomes" id="UP000034081"/>
    </source>
</evidence>
<gene>
    <name evidence="6" type="ORF">UT08_C0004G0046</name>
</gene>
<keyword evidence="2 6" id="KW-0689">Ribosomal protein</keyword>
<dbReference type="InterPro" id="IPR001684">
    <property type="entry name" value="Ribosomal_bL27"/>
</dbReference>
<organism evidence="6 7">
    <name type="scientific">Candidatus Woesebacteria bacterium GW2011_GWB1_38_8</name>
    <dbReference type="NCBI Taxonomy" id="1618570"/>
    <lineage>
        <taxon>Bacteria</taxon>
        <taxon>Candidatus Woeseibacteriota</taxon>
    </lineage>
</organism>
<dbReference type="AlphaFoldDB" id="A0A0G0NIL8"/>
<protein>
    <recommendedName>
        <fullName evidence="4">Large ribosomal subunit protein bL27</fullName>
    </recommendedName>
    <alternativeName>
        <fullName evidence="5">50S ribosomal protein L27</fullName>
    </alternativeName>
</protein>
<dbReference type="Gene3D" id="2.40.50.100">
    <property type="match status" value="1"/>
</dbReference>
<name>A0A0G0NIL8_9BACT</name>
<evidence type="ECO:0000256" key="2">
    <source>
        <dbReference type="ARBA" id="ARBA00022980"/>
    </source>
</evidence>
<evidence type="ECO:0000256" key="5">
    <source>
        <dbReference type="ARBA" id="ARBA00035477"/>
    </source>
</evidence>
<dbReference type="GO" id="GO:1990904">
    <property type="term" value="C:ribonucleoprotein complex"/>
    <property type="evidence" value="ECO:0007669"/>
    <property type="project" value="UniProtKB-KW"/>
</dbReference>
<comment type="caution">
    <text evidence="6">The sequence shown here is derived from an EMBL/GenBank/DDBJ whole genome shotgun (WGS) entry which is preliminary data.</text>
</comment>
<dbReference type="STRING" id="1618570.UT08_C0004G0046"/>
<dbReference type="GO" id="GO:0006412">
    <property type="term" value="P:translation"/>
    <property type="evidence" value="ECO:0007669"/>
    <property type="project" value="InterPro"/>
</dbReference>
<evidence type="ECO:0000256" key="3">
    <source>
        <dbReference type="ARBA" id="ARBA00023274"/>
    </source>
</evidence>
<comment type="similarity">
    <text evidence="1">Belongs to the bacterial ribosomal protein bL27 family.</text>
</comment>
<proteinExistence type="inferred from homology"/>
<dbReference type="PROSITE" id="PS00831">
    <property type="entry name" value="RIBOSOMAL_L27"/>
    <property type="match status" value="1"/>
</dbReference>
<keyword evidence="3" id="KW-0687">Ribonucleoprotein</keyword>
<dbReference type="Pfam" id="PF01016">
    <property type="entry name" value="Ribosomal_L27"/>
    <property type="match status" value="1"/>
</dbReference>